<dbReference type="AlphaFoldDB" id="A0A9P6NCC2"/>
<evidence type="ECO:0000256" key="1">
    <source>
        <dbReference type="SAM" id="MobiDB-lite"/>
    </source>
</evidence>
<proteinExistence type="predicted"/>
<dbReference type="EMBL" id="MU167387">
    <property type="protein sequence ID" value="KAG0141423.1"/>
    <property type="molecule type" value="Genomic_DNA"/>
</dbReference>
<sequence length="278" mass="30471">MQFITPPQATKGNTCPFTRGRSEPAPSCLNTKPCMTSSPATPKGSGSSSKLSTPPHKASLTGSAKKQPNQMQVQDYPKEFTGTKEALNIHIKVMWGMVEANLPLPPVDQRLLEVFNMSFNNAKQVKLTVENTAAESIHCQDISEILTLKQGCTGAIKLGCGMLYLDDFAICTIYSHLAHLGIYLWGLDLTESPDSLYNIACQLACLKSVQEVAVNGPYLNVNKTFLNNLTLLIPAYCRNAVCLSDNINYRNMGTIPIPKGHQHHPFHHLMALSSLLFP</sequence>
<evidence type="ECO:0000313" key="3">
    <source>
        <dbReference type="Proteomes" id="UP000886653"/>
    </source>
</evidence>
<comment type="caution">
    <text evidence="2">The sequence shown here is derived from an EMBL/GenBank/DDBJ whole genome shotgun (WGS) entry which is preliminary data.</text>
</comment>
<organism evidence="2 3">
    <name type="scientific">Cronartium quercuum f. sp. fusiforme G11</name>
    <dbReference type="NCBI Taxonomy" id="708437"/>
    <lineage>
        <taxon>Eukaryota</taxon>
        <taxon>Fungi</taxon>
        <taxon>Dikarya</taxon>
        <taxon>Basidiomycota</taxon>
        <taxon>Pucciniomycotina</taxon>
        <taxon>Pucciniomycetes</taxon>
        <taxon>Pucciniales</taxon>
        <taxon>Coleosporiaceae</taxon>
        <taxon>Cronartium</taxon>
    </lineage>
</organism>
<protein>
    <submittedName>
        <fullName evidence="2">Uncharacterized protein</fullName>
    </submittedName>
</protein>
<evidence type="ECO:0000313" key="2">
    <source>
        <dbReference type="EMBL" id="KAG0141423.1"/>
    </source>
</evidence>
<accession>A0A9P6NCC2</accession>
<name>A0A9P6NCC2_9BASI</name>
<feature type="compositionally biased region" description="Polar residues" evidence="1">
    <location>
        <begin position="28"/>
        <end position="52"/>
    </location>
</feature>
<feature type="region of interest" description="Disordered" evidence="1">
    <location>
        <begin position="1"/>
        <end position="72"/>
    </location>
</feature>
<keyword evidence="3" id="KW-1185">Reference proteome</keyword>
<dbReference type="Proteomes" id="UP000886653">
    <property type="component" value="Unassembled WGS sequence"/>
</dbReference>
<reference evidence="2" key="1">
    <citation type="submission" date="2013-11" db="EMBL/GenBank/DDBJ databases">
        <title>Genome sequence of the fusiform rust pathogen reveals effectors for host alternation and coevolution with pine.</title>
        <authorList>
            <consortium name="DOE Joint Genome Institute"/>
            <person name="Smith K."/>
            <person name="Pendleton A."/>
            <person name="Kubisiak T."/>
            <person name="Anderson C."/>
            <person name="Salamov A."/>
            <person name="Aerts A."/>
            <person name="Riley R."/>
            <person name="Clum A."/>
            <person name="Lindquist E."/>
            <person name="Ence D."/>
            <person name="Campbell M."/>
            <person name="Kronenberg Z."/>
            <person name="Feau N."/>
            <person name="Dhillon B."/>
            <person name="Hamelin R."/>
            <person name="Burleigh J."/>
            <person name="Smith J."/>
            <person name="Yandell M."/>
            <person name="Nelson C."/>
            <person name="Grigoriev I."/>
            <person name="Davis J."/>
        </authorList>
    </citation>
    <scope>NUCLEOTIDE SEQUENCE</scope>
    <source>
        <strain evidence="2">G11</strain>
    </source>
</reference>
<feature type="compositionally biased region" description="Polar residues" evidence="1">
    <location>
        <begin position="60"/>
        <end position="72"/>
    </location>
</feature>
<feature type="compositionally biased region" description="Polar residues" evidence="1">
    <location>
        <begin position="1"/>
        <end position="16"/>
    </location>
</feature>
<gene>
    <name evidence="2" type="ORF">CROQUDRAFT_685875</name>
</gene>